<evidence type="ECO:0000313" key="4">
    <source>
        <dbReference type="Proteomes" id="UP000767291"/>
    </source>
</evidence>
<feature type="region of interest" description="Disordered" evidence="1">
    <location>
        <begin position="49"/>
        <end position="97"/>
    </location>
</feature>
<dbReference type="Pfam" id="PF13539">
    <property type="entry name" value="Peptidase_M15_4"/>
    <property type="match status" value="1"/>
</dbReference>
<feature type="domain" description="Peptidase M15C" evidence="2">
    <location>
        <begin position="209"/>
        <end position="287"/>
    </location>
</feature>
<dbReference type="Proteomes" id="UP000767291">
    <property type="component" value="Unassembled WGS sequence"/>
</dbReference>
<evidence type="ECO:0000256" key="1">
    <source>
        <dbReference type="SAM" id="MobiDB-lite"/>
    </source>
</evidence>
<proteinExistence type="predicted"/>
<feature type="compositionally biased region" description="Polar residues" evidence="1">
    <location>
        <begin position="50"/>
        <end position="71"/>
    </location>
</feature>
<comment type="caution">
    <text evidence="3">The sequence shown here is derived from an EMBL/GenBank/DDBJ whole genome shotgun (WGS) entry which is preliminary data.</text>
</comment>
<protein>
    <recommendedName>
        <fullName evidence="2">Peptidase M15C domain-containing protein</fullName>
    </recommendedName>
</protein>
<gene>
    <name evidence="3" type="ORF">J2Z43_000798</name>
</gene>
<keyword evidence="4" id="KW-1185">Reference proteome</keyword>
<dbReference type="RefSeq" id="WP_209455932.1">
    <property type="nucleotide sequence ID" value="NZ_BAAACS010000017.1"/>
</dbReference>
<name>A0ABS4E921_9FIRM</name>
<reference evidence="3 4" key="1">
    <citation type="submission" date="2021-03" db="EMBL/GenBank/DDBJ databases">
        <title>Genomic Encyclopedia of Type Strains, Phase IV (KMG-IV): sequencing the most valuable type-strain genomes for metagenomic binning, comparative biology and taxonomic classification.</title>
        <authorList>
            <person name="Goeker M."/>
        </authorList>
    </citation>
    <scope>NUCLEOTIDE SEQUENCE [LARGE SCALE GENOMIC DNA]</scope>
    <source>
        <strain evidence="3 4">DSM 1289</strain>
    </source>
</reference>
<accession>A0ABS4E921</accession>
<organism evidence="3 4">
    <name type="scientific">Metaclostridioides mangenotii</name>
    <dbReference type="NCBI Taxonomy" id="1540"/>
    <lineage>
        <taxon>Bacteria</taxon>
        <taxon>Bacillati</taxon>
        <taxon>Bacillota</taxon>
        <taxon>Clostridia</taxon>
        <taxon>Peptostreptococcales</taxon>
        <taxon>Peptostreptococcaceae</taxon>
        <taxon>Metaclostridioides</taxon>
    </lineage>
</organism>
<evidence type="ECO:0000259" key="2">
    <source>
        <dbReference type="Pfam" id="PF13539"/>
    </source>
</evidence>
<dbReference type="SUPFAM" id="SSF55166">
    <property type="entry name" value="Hedgehog/DD-peptidase"/>
    <property type="match status" value="1"/>
</dbReference>
<dbReference type="InterPro" id="IPR009045">
    <property type="entry name" value="Zn_M74/Hedgehog-like"/>
</dbReference>
<feature type="compositionally biased region" description="Basic and acidic residues" evidence="1">
    <location>
        <begin position="72"/>
        <end position="97"/>
    </location>
</feature>
<dbReference type="InterPro" id="IPR039561">
    <property type="entry name" value="Peptidase_M15C"/>
</dbReference>
<dbReference type="EMBL" id="JAGGJX010000001">
    <property type="protein sequence ID" value="MBP1854408.1"/>
    <property type="molecule type" value="Genomic_DNA"/>
</dbReference>
<evidence type="ECO:0000313" key="3">
    <source>
        <dbReference type="EMBL" id="MBP1854408.1"/>
    </source>
</evidence>
<sequence>MAKKYKKQKKINKAKLMLTLLVLIGIISGLAFGGFKIYTMLKSKEDPKTTSKVIASQSAKPETKGEQPNQEKPTEEAKKDEEASDSNKVKEEETKEEEKVEVIFTHSEIPYEVRLRMVGKSMPKEDSLIKFSDLSYLKLTYYGFDNKIHNGEMVVSKEVAAEAVSIFKELYEKKYPIEKMKLIDDYDGDDEASMEDNNTSAFCYRVIAGTDTLSNHAKGLAIDINPKQNPHVTETAVLPQGSESYANRDDIKIGMIKKYDLCYKAFTNRGWGWGGHWKNPDYQHFEK</sequence>
<dbReference type="Gene3D" id="3.30.1380.10">
    <property type="match status" value="1"/>
</dbReference>